<name>A0ABP8H3F9_9BACT</name>
<evidence type="ECO:0000313" key="3">
    <source>
        <dbReference type="EMBL" id="GAA4333852.1"/>
    </source>
</evidence>
<dbReference type="InterPro" id="IPR029063">
    <property type="entry name" value="SAM-dependent_MTases_sf"/>
</dbReference>
<dbReference type="Proteomes" id="UP001501725">
    <property type="component" value="Unassembled WGS sequence"/>
</dbReference>
<keyword evidence="1" id="KW-0808">Transferase</keyword>
<dbReference type="GO" id="GO:0032259">
    <property type="term" value="P:methylation"/>
    <property type="evidence" value="ECO:0007669"/>
    <property type="project" value="UniProtKB-KW"/>
</dbReference>
<evidence type="ECO:0000259" key="2">
    <source>
        <dbReference type="Pfam" id="PF13649"/>
    </source>
</evidence>
<dbReference type="Gene3D" id="3.40.50.150">
    <property type="entry name" value="Vaccinia Virus protein VP39"/>
    <property type="match status" value="1"/>
</dbReference>
<keyword evidence="3" id="KW-0489">Methyltransferase</keyword>
<dbReference type="PANTHER" id="PTHR43861">
    <property type="entry name" value="TRANS-ACONITATE 2-METHYLTRANSFERASE-RELATED"/>
    <property type="match status" value="1"/>
</dbReference>
<dbReference type="SUPFAM" id="SSF53335">
    <property type="entry name" value="S-adenosyl-L-methionine-dependent methyltransferases"/>
    <property type="match status" value="1"/>
</dbReference>
<keyword evidence="4" id="KW-1185">Reference proteome</keyword>
<dbReference type="Pfam" id="PF13649">
    <property type="entry name" value="Methyltransf_25"/>
    <property type="match status" value="1"/>
</dbReference>
<feature type="domain" description="Methyltransferase" evidence="2">
    <location>
        <begin position="45"/>
        <end position="139"/>
    </location>
</feature>
<dbReference type="InterPro" id="IPR041698">
    <property type="entry name" value="Methyltransf_25"/>
</dbReference>
<dbReference type="GO" id="GO:0008168">
    <property type="term" value="F:methyltransferase activity"/>
    <property type="evidence" value="ECO:0007669"/>
    <property type="project" value="UniProtKB-KW"/>
</dbReference>
<comment type="caution">
    <text evidence="3">The sequence shown here is derived from an EMBL/GenBank/DDBJ whole genome shotgun (WGS) entry which is preliminary data.</text>
</comment>
<reference evidence="4" key="1">
    <citation type="journal article" date="2019" name="Int. J. Syst. Evol. Microbiol.">
        <title>The Global Catalogue of Microorganisms (GCM) 10K type strain sequencing project: providing services to taxonomists for standard genome sequencing and annotation.</title>
        <authorList>
            <consortium name="The Broad Institute Genomics Platform"/>
            <consortium name="The Broad Institute Genome Sequencing Center for Infectious Disease"/>
            <person name="Wu L."/>
            <person name="Ma J."/>
        </authorList>
    </citation>
    <scope>NUCLEOTIDE SEQUENCE [LARGE SCALE GENOMIC DNA]</scope>
    <source>
        <strain evidence="4">JCM 17919</strain>
    </source>
</reference>
<sequence length="247" mass="27843">MKNINDDFFFGSYREAWRQTIPPGLTEAETDLIMEVCALGPGKRVADLMCGYGRHALELARRGCSVTAVDNSEPYIEELQRIADEASLPVAAICAPILEWAPAGSYDALICMGNSFAFFNESDSRTLLRRFADALVPGGQLLINTWMIAEIAYKHFKEREWHELPEFRYLIANRFLLGPARIESEHILINRANEVETLQAVDYIFTIRELEAMMAGAGLRLGPVFSTPRKRPFQLGDGRAYLFATKM</sequence>
<gene>
    <name evidence="3" type="ORF">GCM10023184_27320</name>
</gene>
<evidence type="ECO:0000313" key="4">
    <source>
        <dbReference type="Proteomes" id="UP001501725"/>
    </source>
</evidence>
<dbReference type="EMBL" id="BAABGY010000008">
    <property type="protein sequence ID" value="GAA4333852.1"/>
    <property type="molecule type" value="Genomic_DNA"/>
</dbReference>
<evidence type="ECO:0000256" key="1">
    <source>
        <dbReference type="ARBA" id="ARBA00022679"/>
    </source>
</evidence>
<protein>
    <submittedName>
        <fullName evidence="3">Class I SAM-dependent methyltransferase</fullName>
    </submittedName>
</protein>
<dbReference type="RefSeq" id="WP_345256317.1">
    <property type="nucleotide sequence ID" value="NZ_BAABGY010000008.1"/>
</dbReference>
<proteinExistence type="predicted"/>
<organism evidence="3 4">
    <name type="scientific">Flaviaesturariibacter amylovorans</name>
    <dbReference type="NCBI Taxonomy" id="1084520"/>
    <lineage>
        <taxon>Bacteria</taxon>
        <taxon>Pseudomonadati</taxon>
        <taxon>Bacteroidota</taxon>
        <taxon>Chitinophagia</taxon>
        <taxon>Chitinophagales</taxon>
        <taxon>Chitinophagaceae</taxon>
        <taxon>Flaviaestuariibacter</taxon>
    </lineage>
</organism>
<dbReference type="Gene3D" id="2.20.25.110">
    <property type="entry name" value="S-adenosyl-L-methionine-dependent methyltransferases"/>
    <property type="match status" value="1"/>
</dbReference>
<dbReference type="CDD" id="cd02440">
    <property type="entry name" value="AdoMet_MTases"/>
    <property type="match status" value="1"/>
</dbReference>
<accession>A0ABP8H3F9</accession>